<dbReference type="InterPro" id="IPR017441">
    <property type="entry name" value="Protein_kinase_ATP_BS"/>
</dbReference>
<keyword evidence="6" id="KW-0418">Kinase</keyword>
<dbReference type="STRING" id="48709.A0A1D2NLP6"/>
<dbReference type="GO" id="GO:0004674">
    <property type="term" value="F:protein serine/threonine kinase activity"/>
    <property type="evidence" value="ECO:0007669"/>
    <property type="project" value="UniProtKB-KW"/>
</dbReference>
<feature type="domain" description="Protein kinase" evidence="5">
    <location>
        <begin position="42"/>
        <end position="300"/>
    </location>
</feature>
<reference evidence="6 7" key="1">
    <citation type="journal article" date="2016" name="Genome Biol. Evol.">
        <title>Gene Family Evolution Reflects Adaptation to Soil Environmental Stressors in the Genome of the Collembolan Orchesella cincta.</title>
        <authorList>
            <person name="Faddeeva-Vakhrusheva A."/>
            <person name="Derks M.F."/>
            <person name="Anvar S.Y."/>
            <person name="Agamennone V."/>
            <person name="Suring W."/>
            <person name="Smit S."/>
            <person name="van Straalen N.M."/>
            <person name="Roelofs D."/>
        </authorList>
    </citation>
    <scope>NUCLEOTIDE SEQUENCE [LARGE SCALE GENOMIC DNA]</scope>
    <source>
        <tissue evidence="6">Mixed pool</tissue>
    </source>
</reference>
<sequence>MSLKKVLNFGGGMSRGGDGSGQSRYKKLPSCLRMEADPYLQWDFIGELGDGAFGKVYKAKHKETGVLAAAKMCRLETDEDLDDFRVEIDILADCKHPNVVTLFDAYCFDSKLWLLLEYCDGGALDTIMVELEHALQEAQIAYVAAQLCIALSYLHDNKVIHRDLKAGNILVTAEGGVKLADFGVSAKNKYTLQKHDTFIGTPYWMAPEVVMCETFKDNPYDYKVDIWSLGITLIECAEMEPPHHELSPMRVVLKIQRGDPPKLTKPTAYTPEFNSFVSKCLIKDPHNRPTAQEILHHPFITRATDSKPVRDLVAEFKAEVVEEVMEDDMAENCQTSFIRHEGADDTEVD</sequence>
<dbReference type="InterPro" id="IPR008271">
    <property type="entry name" value="Ser/Thr_kinase_AS"/>
</dbReference>
<dbReference type="SMART" id="SM00220">
    <property type="entry name" value="S_TKc"/>
    <property type="match status" value="1"/>
</dbReference>
<dbReference type="FunFam" id="1.10.510.10:FF:001091">
    <property type="entry name" value="STE family protein kinase"/>
    <property type="match status" value="1"/>
</dbReference>
<dbReference type="Pfam" id="PF00069">
    <property type="entry name" value="Pkinase"/>
    <property type="match status" value="1"/>
</dbReference>
<evidence type="ECO:0000313" key="6">
    <source>
        <dbReference type="EMBL" id="ODN06171.1"/>
    </source>
</evidence>
<gene>
    <name evidence="6" type="ORF">Ocin01_00448</name>
</gene>
<dbReference type="GO" id="GO:0005524">
    <property type="term" value="F:ATP binding"/>
    <property type="evidence" value="ECO:0007669"/>
    <property type="project" value="UniProtKB-UniRule"/>
</dbReference>
<dbReference type="PROSITE" id="PS00108">
    <property type="entry name" value="PROTEIN_KINASE_ST"/>
    <property type="match status" value="1"/>
</dbReference>
<dbReference type="OrthoDB" id="10027016at2759"/>
<keyword evidence="6" id="KW-0808">Transferase</keyword>
<dbReference type="InterPro" id="IPR051585">
    <property type="entry name" value="STE20_Ser/Thr_Kinases"/>
</dbReference>
<dbReference type="PANTHER" id="PTHR46538">
    <property type="entry name" value="PROTEIN KINASE DOMAIN-CONTAINING PROTEIN"/>
    <property type="match status" value="1"/>
</dbReference>
<evidence type="ECO:0000313" key="7">
    <source>
        <dbReference type="Proteomes" id="UP000094527"/>
    </source>
</evidence>
<keyword evidence="1 3" id="KW-0547">Nucleotide-binding</keyword>
<keyword evidence="2 3" id="KW-0067">ATP-binding</keyword>
<dbReference type="InterPro" id="IPR011009">
    <property type="entry name" value="Kinase-like_dom_sf"/>
</dbReference>
<dbReference type="InterPro" id="IPR000719">
    <property type="entry name" value="Prot_kinase_dom"/>
</dbReference>
<protein>
    <submittedName>
        <fullName evidence="6">Serine/threonine-protein kinase 10</fullName>
    </submittedName>
</protein>
<dbReference type="OMA" id="NECKHEN"/>
<dbReference type="Gene3D" id="1.10.510.10">
    <property type="entry name" value="Transferase(Phosphotransferase) domain 1"/>
    <property type="match status" value="1"/>
</dbReference>
<dbReference type="EMBL" id="LJIJ01000009">
    <property type="protein sequence ID" value="ODN06171.1"/>
    <property type="molecule type" value="Genomic_DNA"/>
</dbReference>
<evidence type="ECO:0000256" key="3">
    <source>
        <dbReference type="PROSITE-ProRule" id="PRU10141"/>
    </source>
</evidence>
<evidence type="ECO:0000259" key="5">
    <source>
        <dbReference type="PROSITE" id="PS50011"/>
    </source>
</evidence>
<dbReference type="Gene3D" id="3.30.200.20">
    <property type="entry name" value="Phosphorylase Kinase, domain 1"/>
    <property type="match status" value="1"/>
</dbReference>
<comment type="similarity">
    <text evidence="4">Belongs to the protein kinase superfamily.</text>
</comment>
<organism evidence="6 7">
    <name type="scientific">Orchesella cincta</name>
    <name type="common">Springtail</name>
    <name type="synonym">Podura cincta</name>
    <dbReference type="NCBI Taxonomy" id="48709"/>
    <lineage>
        <taxon>Eukaryota</taxon>
        <taxon>Metazoa</taxon>
        <taxon>Ecdysozoa</taxon>
        <taxon>Arthropoda</taxon>
        <taxon>Hexapoda</taxon>
        <taxon>Collembola</taxon>
        <taxon>Entomobryomorpha</taxon>
        <taxon>Entomobryoidea</taxon>
        <taxon>Orchesellidae</taxon>
        <taxon>Orchesellinae</taxon>
        <taxon>Orchesella</taxon>
    </lineage>
</organism>
<keyword evidence="7" id="KW-1185">Reference proteome</keyword>
<dbReference type="AlphaFoldDB" id="A0A1D2NLP6"/>
<dbReference type="PANTHER" id="PTHR46538:SF3">
    <property type="entry name" value="PROTEIN KINASE DOMAIN-CONTAINING PROTEIN"/>
    <property type="match status" value="1"/>
</dbReference>
<accession>A0A1D2NLP6</accession>
<dbReference type="PROSITE" id="PS50011">
    <property type="entry name" value="PROTEIN_KINASE_DOM"/>
    <property type="match status" value="1"/>
</dbReference>
<comment type="caution">
    <text evidence="6">The sequence shown here is derived from an EMBL/GenBank/DDBJ whole genome shotgun (WGS) entry which is preliminary data.</text>
</comment>
<evidence type="ECO:0000256" key="4">
    <source>
        <dbReference type="RuleBase" id="RU000304"/>
    </source>
</evidence>
<keyword evidence="4" id="KW-0723">Serine/threonine-protein kinase</keyword>
<dbReference type="Proteomes" id="UP000094527">
    <property type="component" value="Unassembled WGS sequence"/>
</dbReference>
<dbReference type="SUPFAM" id="SSF56112">
    <property type="entry name" value="Protein kinase-like (PK-like)"/>
    <property type="match status" value="1"/>
</dbReference>
<name>A0A1D2NLP6_ORCCI</name>
<dbReference type="PROSITE" id="PS00107">
    <property type="entry name" value="PROTEIN_KINASE_ATP"/>
    <property type="match status" value="1"/>
</dbReference>
<proteinExistence type="inferred from homology"/>
<evidence type="ECO:0000256" key="2">
    <source>
        <dbReference type="ARBA" id="ARBA00022840"/>
    </source>
</evidence>
<evidence type="ECO:0000256" key="1">
    <source>
        <dbReference type="ARBA" id="ARBA00022741"/>
    </source>
</evidence>
<feature type="binding site" evidence="3">
    <location>
        <position position="71"/>
    </location>
    <ligand>
        <name>ATP</name>
        <dbReference type="ChEBI" id="CHEBI:30616"/>
    </ligand>
</feature>